<feature type="region of interest" description="Disordered" evidence="1">
    <location>
        <begin position="63"/>
        <end position="110"/>
    </location>
</feature>
<dbReference type="Proteomes" id="UP001210380">
    <property type="component" value="Unassembled WGS sequence"/>
</dbReference>
<keyword evidence="3" id="KW-1185">Reference proteome</keyword>
<feature type="compositionally biased region" description="Polar residues" evidence="1">
    <location>
        <begin position="1"/>
        <end position="13"/>
    </location>
</feature>
<proteinExistence type="predicted"/>
<sequence length="110" mass="11441">MTSDPMASISGQFPLTRPASAPPEGEEPSEVGARPWALSNVRSANGTCSGVLGEYSHELQMNVDRDGAPLIDGLRAGPPTANTTSSVDGEDGPSSEDWNNDYAPEDPSPV</sequence>
<name>A0ABT4UR89_9PSEU</name>
<feature type="region of interest" description="Disordered" evidence="1">
    <location>
        <begin position="1"/>
        <end position="33"/>
    </location>
</feature>
<gene>
    <name evidence="2" type="ORF">OU415_02240</name>
</gene>
<dbReference type="EMBL" id="JAQGLA010000002">
    <property type="protein sequence ID" value="MDA3624236.1"/>
    <property type="molecule type" value="Genomic_DNA"/>
</dbReference>
<organism evidence="2 3">
    <name type="scientific">Saccharopolyspora oryzae</name>
    <dbReference type="NCBI Taxonomy" id="2997343"/>
    <lineage>
        <taxon>Bacteria</taxon>
        <taxon>Bacillati</taxon>
        <taxon>Actinomycetota</taxon>
        <taxon>Actinomycetes</taxon>
        <taxon>Pseudonocardiales</taxon>
        <taxon>Pseudonocardiaceae</taxon>
        <taxon>Saccharopolyspora</taxon>
    </lineage>
</organism>
<evidence type="ECO:0000313" key="2">
    <source>
        <dbReference type="EMBL" id="MDA3624236.1"/>
    </source>
</evidence>
<evidence type="ECO:0008006" key="4">
    <source>
        <dbReference type="Google" id="ProtNLM"/>
    </source>
</evidence>
<dbReference type="RefSeq" id="WP_270946800.1">
    <property type="nucleotide sequence ID" value="NZ_JAQGLA010000002.1"/>
</dbReference>
<reference evidence="2 3" key="1">
    <citation type="submission" date="2022-11" db="EMBL/GenBank/DDBJ databases">
        <title>Draft genome sequence of Saccharopolyspora sp. WRP15-2 isolated from rhizosphere soils of wild rice in Thailand.</title>
        <authorList>
            <person name="Duangmal K."/>
            <person name="Kammanee S."/>
            <person name="Muangham S."/>
        </authorList>
    </citation>
    <scope>NUCLEOTIDE SEQUENCE [LARGE SCALE GENOMIC DNA]</scope>
    <source>
        <strain evidence="2 3">WRP15-2</strain>
    </source>
</reference>
<comment type="caution">
    <text evidence="2">The sequence shown here is derived from an EMBL/GenBank/DDBJ whole genome shotgun (WGS) entry which is preliminary data.</text>
</comment>
<evidence type="ECO:0000256" key="1">
    <source>
        <dbReference type="SAM" id="MobiDB-lite"/>
    </source>
</evidence>
<protein>
    <recommendedName>
        <fullName evidence="4">ATP-grasp target RiPP</fullName>
    </recommendedName>
</protein>
<accession>A0ABT4UR89</accession>
<evidence type="ECO:0000313" key="3">
    <source>
        <dbReference type="Proteomes" id="UP001210380"/>
    </source>
</evidence>